<keyword evidence="4" id="KW-1185">Reference proteome</keyword>
<protein>
    <recommendedName>
        <fullName evidence="2">DUF7907 domain-containing protein</fullName>
    </recommendedName>
</protein>
<dbReference type="eggNOG" id="ENOG502SSN8">
    <property type="taxonomic scope" value="Eukaryota"/>
</dbReference>
<dbReference type="HOGENOM" id="CLU_133908_0_0_1"/>
<dbReference type="AlphaFoldDB" id="N1PF22"/>
<gene>
    <name evidence="3" type="ORF">DOTSEDRAFT_74283</name>
</gene>
<evidence type="ECO:0000313" key="4">
    <source>
        <dbReference type="Proteomes" id="UP000016933"/>
    </source>
</evidence>
<organism evidence="3 4">
    <name type="scientific">Dothistroma septosporum (strain NZE10 / CBS 128990)</name>
    <name type="common">Red band needle blight fungus</name>
    <name type="synonym">Mycosphaerella pini</name>
    <dbReference type="NCBI Taxonomy" id="675120"/>
    <lineage>
        <taxon>Eukaryota</taxon>
        <taxon>Fungi</taxon>
        <taxon>Dikarya</taxon>
        <taxon>Ascomycota</taxon>
        <taxon>Pezizomycotina</taxon>
        <taxon>Dothideomycetes</taxon>
        <taxon>Dothideomycetidae</taxon>
        <taxon>Mycosphaerellales</taxon>
        <taxon>Mycosphaerellaceae</taxon>
        <taxon>Dothistroma</taxon>
    </lineage>
</organism>
<dbReference type="STRING" id="675120.N1PF22"/>
<evidence type="ECO:0000256" key="1">
    <source>
        <dbReference type="SAM" id="SignalP"/>
    </source>
</evidence>
<name>N1PF22_DOTSN</name>
<dbReference type="EMBL" id="KB446543">
    <property type="protein sequence ID" value="EME40684.1"/>
    <property type="molecule type" value="Genomic_DNA"/>
</dbReference>
<proteinExistence type="predicted"/>
<evidence type="ECO:0000313" key="3">
    <source>
        <dbReference type="EMBL" id="EME40684.1"/>
    </source>
</evidence>
<evidence type="ECO:0000259" key="2">
    <source>
        <dbReference type="Pfam" id="PF25484"/>
    </source>
</evidence>
<dbReference type="Pfam" id="PF25484">
    <property type="entry name" value="DUF7907"/>
    <property type="match status" value="1"/>
</dbReference>
<dbReference type="Proteomes" id="UP000016933">
    <property type="component" value="Unassembled WGS sequence"/>
</dbReference>
<reference evidence="3 4" key="2">
    <citation type="journal article" date="2012" name="PLoS Pathog.">
        <title>Diverse lifestyles and strategies of plant pathogenesis encoded in the genomes of eighteen Dothideomycetes fungi.</title>
        <authorList>
            <person name="Ohm R.A."/>
            <person name="Feau N."/>
            <person name="Henrissat B."/>
            <person name="Schoch C.L."/>
            <person name="Horwitz B.A."/>
            <person name="Barry K.W."/>
            <person name="Condon B.J."/>
            <person name="Copeland A.C."/>
            <person name="Dhillon B."/>
            <person name="Glaser F."/>
            <person name="Hesse C.N."/>
            <person name="Kosti I."/>
            <person name="LaButti K."/>
            <person name="Lindquist E.A."/>
            <person name="Lucas S."/>
            <person name="Salamov A.A."/>
            <person name="Bradshaw R.E."/>
            <person name="Ciuffetti L."/>
            <person name="Hamelin R.C."/>
            <person name="Kema G.H.J."/>
            <person name="Lawrence C."/>
            <person name="Scott J.A."/>
            <person name="Spatafora J.W."/>
            <person name="Turgeon B.G."/>
            <person name="de Wit P.J.G.M."/>
            <person name="Zhong S."/>
            <person name="Goodwin S.B."/>
            <person name="Grigoriev I.V."/>
        </authorList>
    </citation>
    <scope>NUCLEOTIDE SEQUENCE [LARGE SCALE GENOMIC DNA]</scope>
    <source>
        <strain evidence="4">NZE10 / CBS 128990</strain>
    </source>
</reference>
<feature type="signal peptide" evidence="1">
    <location>
        <begin position="1"/>
        <end position="16"/>
    </location>
</feature>
<feature type="chain" id="PRO_5004109337" description="DUF7907 domain-containing protein" evidence="1">
    <location>
        <begin position="17"/>
        <end position="194"/>
    </location>
</feature>
<sequence>MKYLALFLALVAFVSAYNNTTAEYKLQTRLKVADVSKQEYDGLYLSSYHTGAGLNDVVFSDEPPLGNATLAATNITANGTTYYNQLFDLGNDFPWGLVMESNIEFYSAWQPVELNAGASGSNYDVSGFFINETGLQWTSNPGQVGTDDDEFGGWLVCDWWHGVPQLFFRISYYSSSVYQAPASCADVYLIPQYI</sequence>
<accession>N1PF22</accession>
<reference evidence="4" key="1">
    <citation type="journal article" date="2012" name="PLoS Genet.">
        <title>The genomes of the fungal plant pathogens Cladosporium fulvum and Dothistroma septosporum reveal adaptation to different hosts and lifestyles but also signatures of common ancestry.</title>
        <authorList>
            <person name="de Wit P.J.G.M."/>
            <person name="van der Burgt A."/>
            <person name="Oekmen B."/>
            <person name="Stergiopoulos I."/>
            <person name="Abd-Elsalam K.A."/>
            <person name="Aerts A.L."/>
            <person name="Bahkali A.H."/>
            <person name="Beenen H.G."/>
            <person name="Chettri P."/>
            <person name="Cox M.P."/>
            <person name="Datema E."/>
            <person name="de Vries R.P."/>
            <person name="Dhillon B."/>
            <person name="Ganley A.R."/>
            <person name="Griffiths S.A."/>
            <person name="Guo Y."/>
            <person name="Hamelin R.C."/>
            <person name="Henrissat B."/>
            <person name="Kabir M.S."/>
            <person name="Jashni M.K."/>
            <person name="Kema G."/>
            <person name="Klaubauf S."/>
            <person name="Lapidus A."/>
            <person name="Levasseur A."/>
            <person name="Lindquist E."/>
            <person name="Mehrabi R."/>
            <person name="Ohm R.A."/>
            <person name="Owen T.J."/>
            <person name="Salamov A."/>
            <person name="Schwelm A."/>
            <person name="Schijlen E."/>
            <person name="Sun H."/>
            <person name="van den Burg H.A."/>
            <person name="van Ham R.C.H.J."/>
            <person name="Zhang S."/>
            <person name="Goodwin S.B."/>
            <person name="Grigoriev I.V."/>
            <person name="Collemare J."/>
            <person name="Bradshaw R.E."/>
        </authorList>
    </citation>
    <scope>NUCLEOTIDE SEQUENCE [LARGE SCALE GENOMIC DNA]</scope>
    <source>
        <strain evidence="4">NZE10 / CBS 128990</strain>
    </source>
</reference>
<keyword evidence="1" id="KW-0732">Signal</keyword>
<dbReference type="InterPro" id="IPR057229">
    <property type="entry name" value="DUF7907"/>
</dbReference>
<feature type="domain" description="DUF7907" evidence="2">
    <location>
        <begin position="22"/>
        <end position="193"/>
    </location>
</feature>
<dbReference type="OMA" id="WEPIVIN"/>
<dbReference type="OrthoDB" id="3518533at2759"/>